<dbReference type="InterPro" id="IPR002797">
    <property type="entry name" value="Polysacc_synth"/>
</dbReference>
<reference evidence="9" key="2">
    <citation type="journal article" date="2021" name="PeerJ">
        <title>Extensive microbial diversity within the chicken gut microbiome revealed by metagenomics and culture.</title>
        <authorList>
            <person name="Gilroy R."/>
            <person name="Ravi A."/>
            <person name="Getino M."/>
            <person name="Pursley I."/>
            <person name="Horton D.L."/>
            <person name="Alikhan N.F."/>
            <person name="Baker D."/>
            <person name="Gharbi K."/>
            <person name="Hall N."/>
            <person name="Watson M."/>
            <person name="Adriaenssens E.M."/>
            <person name="Foster-Nyarko E."/>
            <person name="Jarju S."/>
            <person name="Secka A."/>
            <person name="Antonio M."/>
            <person name="Oren A."/>
            <person name="Chaudhuri R.R."/>
            <person name="La Ragione R."/>
            <person name="Hildebrand F."/>
            <person name="Pallen M.J."/>
        </authorList>
    </citation>
    <scope>NUCLEOTIDE SEQUENCE</scope>
    <source>
        <strain evidence="9">CHK157-1446</strain>
    </source>
</reference>
<feature type="transmembrane region" description="Helical" evidence="8">
    <location>
        <begin position="161"/>
        <end position="183"/>
    </location>
</feature>
<feature type="transmembrane region" description="Helical" evidence="8">
    <location>
        <begin position="322"/>
        <end position="350"/>
    </location>
</feature>
<dbReference type="PANTHER" id="PTHR30250">
    <property type="entry name" value="PST FAMILY PREDICTED COLANIC ACID TRANSPORTER"/>
    <property type="match status" value="1"/>
</dbReference>
<evidence type="ECO:0000256" key="4">
    <source>
        <dbReference type="ARBA" id="ARBA00022960"/>
    </source>
</evidence>
<evidence type="ECO:0000313" key="10">
    <source>
        <dbReference type="Proteomes" id="UP000823982"/>
    </source>
</evidence>
<keyword evidence="7 8" id="KW-0472">Membrane</keyword>
<sequence>MKKQSVLYGSFLLMVSVVVSKAAGLILKIPLANLLGGTGMGYYSGAYAVFMPLYALCAASLPPAIAQMVSESGAHGRYDKIYLTRRVCLIFFSAVSLILTAIPLLFSDFIATRIIGNPEARLSVMFISPCIFLGTVTNVYRGYYEGLKDMAPTAVSQMADAIVKAAAGLGLAYVTSEYAHAMYSRGEPVFGKVCLNELQATNAALPYISAAAVSGTVLADLAGLLYLLARSRAKKCAEEIAVAECGADCRDKSQSAAVLRRLLLTIAPIAIASVVSSLINTIDLSTIILMIKLSLRKHPELYATKYASIISSGVKMSELPNFLYGSFTGLSMAVFALAPSICSVFGKSAFASVAENYAKSDRAAVSKEIRRAICSCTYVAIPAGIGLSLFSMPVLQLLFKTRYAEISVAWQPLAVLALSTAFLAVSSTAYAMLQAIGRMDLPVKITTAGAVIKLALNTVLIPTNQSGLVGAAISTDISYLVMCVWSVAVLYKLTHTKPQLMMSVAIPLFGGVVCGAGGIFVYIYLANRLSNVISLCISVLFAVIVYILIAVLLDITTKNKVSAQIFR</sequence>
<feature type="transmembrane region" description="Helical" evidence="8">
    <location>
        <begin position="122"/>
        <end position="140"/>
    </location>
</feature>
<keyword evidence="4" id="KW-0133">Cell shape</keyword>
<dbReference type="InterPro" id="IPR050833">
    <property type="entry name" value="Poly_Biosynth_Transport"/>
</dbReference>
<dbReference type="Proteomes" id="UP000823982">
    <property type="component" value="Unassembled WGS sequence"/>
</dbReference>
<protein>
    <submittedName>
        <fullName evidence="9">Polysaccharide biosynthesis C-terminal domain-containing protein</fullName>
    </submittedName>
</protein>
<evidence type="ECO:0000256" key="8">
    <source>
        <dbReference type="SAM" id="Phobius"/>
    </source>
</evidence>
<evidence type="ECO:0000256" key="1">
    <source>
        <dbReference type="ARBA" id="ARBA00004651"/>
    </source>
</evidence>
<feature type="transmembrane region" description="Helical" evidence="8">
    <location>
        <begin position="203"/>
        <end position="228"/>
    </location>
</feature>
<feature type="transmembrane region" description="Helical" evidence="8">
    <location>
        <begin position="503"/>
        <end position="526"/>
    </location>
</feature>
<comment type="caution">
    <text evidence="9">The sequence shown here is derived from an EMBL/GenBank/DDBJ whole genome shotgun (WGS) entry which is preliminary data.</text>
</comment>
<proteinExistence type="predicted"/>
<evidence type="ECO:0000256" key="2">
    <source>
        <dbReference type="ARBA" id="ARBA00022475"/>
    </source>
</evidence>
<feature type="transmembrane region" description="Helical" evidence="8">
    <location>
        <begin position="410"/>
        <end position="433"/>
    </location>
</feature>
<keyword evidence="6 8" id="KW-1133">Transmembrane helix</keyword>
<feature type="transmembrane region" description="Helical" evidence="8">
    <location>
        <begin position="87"/>
        <end position="110"/>
    </location>
</feature>
<dbReference type="Pfam" id="PF03023">
    <property type="entry name" value="MurJ"/>
    <property type="match status" value="1"/>
</dbReference>
<keyword evidence="5" id="KW-0573">Peptidoglycan synthesis</keyword>
<accession>A0A9D1EPF0</accession>
<feature type="transmembrane region" description="Helical" evidence="8">
    <location>
        <begin position="371"/>
        <end position="390"/>
    </location>
</feature>
<feature type="transmembrane region" description="Helical" evidence="8">
    <location>
        <begin position="262"/>
        <end position="291"/>
    </location>
</feature>
<dbReference type="EMBL" id="DVIR01000047">
    <property type="protein sequence ID" value="HIS24775.1"/>
    <property type="molecule type" value="Genomic_DNA"/>
</dbReference>
<keyword evidence="2" id="KW-1003">Cell membrane</keyword>
<organism evidence="9 10">
    <name type="scientific">Candidatus Faeciplasma gallinarum</name>
    <dbReference type="NCBI Taxonomy" id="2840799"/>
    <lineage>
        <taxon>Bacteria</taxon>
        <taxon>Bacillati</taxon>
        <taxon>Bacillota</taxon>
        <taxon>Clostridia</taxon>
        <taxon>Eubacteriales</taxon>
        <taxon>Oscillospiraceae</taxon>
        <taxon>Oscillospiraceae incertae sedis</taxon>
        <taxon>Candidatus Faeciplasma</taxon>
    </lineage>
</organism>
<dbReference type="GO" id="GO:0008360">
    <property type="term" value="P:regulation of cell shape"/>
    <property type="evidence" value="ECO:0007669"/>
    <property type="project" value="UniProtKB-KW"/>
</dbReference>
<feature type="transmembrane region" description="Helical" evidence="8">
    <location>
        <begin position="532"/>
        <end position="553"/>
    </location>
</feature>
<dbReference type="GO" id="GO:0005886">
    <property type="term" value="C:plasma membrane"/>
    <property type="evidence" value="ECO:0007669"/>
    <property type="project" value="UniProtKB-SubCell"/>
</dbReference>
<feature type="transmembrane region" description="Helical" evidence="8">
    <location>
        <begin position="468"/>
        <end position="491"/>
    </location>
</feature>
<dbReference type="AlphaFoldDB" id="A0A9D1EPF0"/>
<evidence type="ECO:0000256" key="6">
    <source>
        <dbReference type="ARBA" id="ARBA00022989"/>
    </source>
</evidence>
<reference evidence="9" key="1">
    <citation type="submission" date="2020-10" db="EMBL/GenBank/DDBJ databases">
        <authorList>
            <person name="Gilroy R."/>
        </authorList>
    </citation>
    <scope>NUCLEOTIDE SEQUENCE</scope>
    <source>
        <strain evidence="9">CHK157-1446</strain>
    </source>
</reference>
<dbReference type="PANTHER" id="PTHR30250:SF21">
    <property type="entry name" value="LIPID II FLIPPASE MURJ"/>
    <property type="match status" value="1"/>
</dbReference>
<dbReference type="GO" id="GO:0009252">
    <property type="term" value="P:peptidoglycan biosynthetic process"/>
    <property type="evidence" value="ECO:0007669"/>
    <property type="project" value="UniProtKB-KW"/>
</dbReference>
<dbReference type="InterPro" id="IPR004268">
    <property type="entry name" value="MurJ"/>
</dbReference>
<gene>
    <name evidence="9" type="ORF">IAD01_05160</name>
</gene>
<evidence type="ECO:0000313" key="9">
    <source>
        <dbReference type="EMBL" id="HIS24775.1"/>
    </source>
</evidence>
<name>A0A9D1EPF0_9FIRM</name>
<evidence type="ECO:0000256" key="3">
    <source>
        <dbReference type="ARBA" id="ARBA00022692"/>
    </source>
</evidence>
<feature type="transmembrane region" description="Helical" evidence="8">
    <location>
        <begin position="46"/>
        <end position="66"/>
    </location>
</feature>
<keyword evidence="3 8" id="KW-0812">Transmembrane</keyword>
<dbReference type="Pfam" id="PF01943">
    <property type="entry name" value="Polysacc_synt"/>
    <property type="match status" value="1"/>
</dbReference>
<comment type="subcellular location">
    <subcellularLocation>
        <location evidence="1">Cell membrane</location>
        <topology evidence="1">Multi-pass membrane protein</topology>
    </subcellularLocation>
</comment>
<evidence type="ECO:0000256" key="5">
    <source>
        <dbReference type="ARBA" id="ARBA00022984"/>
    </source>
</evidence>
<evidence type="ECO:0000256" key="7">
    <source>
        <dbReference type="ARBA" id="ARBA00023136"/>
    </source>
</evidence>